<keyword evidence="2" id="KW-1185">Reference proteome</keyword>
<evidence type="ECO:0000313" key="1">
    <source>
        <dbReference type="EMBL" id="KZP31533.1"/>
    </source>
</evidence>
<proteinExistence type="predicted"/>
<dbReference type="AlphaFoldDB" id="A0A166UBQ6"/>
<accession>A0A166UBQ6</accession>
<reference evidence="1 2" key="1">
    <citation type="journal article" date="2016" name="Mol. Biol. Evol.">
        <title>Comparative Genomics of Early-Diverging Mushroom-Forming Fungi Provides Insights into the Origins of Lignocellulose Decay Capabilities.</title>
        <authorList>
            <person name="Nagy L.G."/>
            <person name="Riley R."/>
            <person name="Tritt A."/>
            <person name="Adam C."/>
            <person name="Daum C."/>
            <person name="Floudas D."/>
            <person name="Sun H."/>
            <person name="Yadav J.S."/>
            <person name="Pangilinan J."/>
            <person name="Larsson K.H."/>
            <person name="Matsuura K."/>
            <person name="Barry K."/>
            <person name="Labutti K."/>
            <person name="Kuo R."/>
            <person name="Ohm R.A."/>
            <person name="Bhattacharya S.S."/>
            <person name="Shirouzu T."/>
            <person name="Yoshinaga Y."/>
            <person name="Martin F.M."/>
            <person name="Grigoriev I.V."/>
            <person name="Hibbett D.S."/>
        </authorList>
    </citation>
    <scope>NUCLEOTIDE SEQUENCE [LARGE SCALE GENOMIC DNA]</scope>
    <source>
        <strain evidence="1 2">CBS 109695</strain>
    </source>
</reference>
<protein>
    <submittedName>
        <fullName evidence="1">Uncharacterized protein</fullName>
    </submittedName>
</protein>
<dbReference type="EMBL" id="KV417489">
    <property type="protein sequence ID" value="KZP31533.1"/>
    <property type="molecule type" value="Genomic_DNA"/>
</dbReference>
<evidence type="ECO:0000313" key="2">
    <source>
        <dbReference type="Proteomes" id="UP000076532"/>
    </source>
</evidence>
<dbReference type="Proteomes" id="UP000076532">
    <property type="component" value="Unassembled WGS sequence"/>
</dbReference>
<name>A0A166UBQ6_9AGAM</name>
<sequence>MNDLVPAHLPPLSFTAAREPSQGKLRWEDQSEDDRKATWLVAPFYYLSNPDLVHRTVELPEGHNEREHWIHFLSKHKFLIYLLQSTLRLIMSMFLPPDIDQSLLASMRMGHKNLPTSLSHISTFISYTHISDSKYPHISSWLSQCMHLY</sequence>
<organism evidence="1 2">
    <name type="scientific">Athelia psychrophila</name>
    <dbReference type="NCBI Taxonomy" id="1759441"/>
    <lineage>
        <taxon>Eukaryota</taxon>
        <taxon>Fungi</taxon>
        <taxon>Dikarya</taxon>
        <taxon>Basidiomycota</taxon>
        <taxon>Agaricomycotina</taxon>
        <taxon>Agaricomycetes</taxon>
        <taxon>Agaricomycetidae</taxon>
        <taxon>Atheliales</taxon>
        <taxon>Atheliaceae</taxon>
        <taxon>Athelia</taxon>
    </lineage>
</organism>
<gene>
    <name evidence="1" type="ORF">FIBSPDRAFT_1037507</name>
</gene>